<sequence length="116" mass="12735">MTYLNNKPIPGTTMFDGAMARKGYGLNKMCHSLNEQAGRDAFSVDEMAYCDKYGLTEAQKTAIKERDVLGLIAEGGSIYYLAKFVGMLGLNMQDIGAMQTGMTVEEFKQMLVEAGK</sequence>
<keyword evidence="2" id="KW-0560">Oxidoreductase</keyword>
<dbReference type="OrthoDB" id="8685817at2"/>
<dbReference type="RefSeq" id="WP_032553676.1">
    <property type="nucleotide sequence ID" value="NZ_JFFR01000033.1"/>
</dbReference>
<keyword evidence="2" id="KW-0223">Dioxygenase</keyword>
<dbReference type="SUPFAM" id="SSF48076">
    <property type="entry name" value="LigA subunit of an aromatic-ring-opening dioxygenase LigAB"/>
    <property type="match status" value="1"/>
</dbReference>
<name>A0A066UKI9_9VIBR</name>
<dbReference type="EMBL" id="JFFR01000033">
    <property type="protein sequence ID" value="KDN26402.1"/>
    <property type="molecule type" value="Genomic_DNA"/>
</dbReference>
<reference evidence="2 3" key="1">
    <citation type="submission" date="2014-02" db="EMBL/GenBank/DDBJ databases">
        <title>Vibrio fortis Dalian14 Genome Sequencing.</title>
        <authorList>
            <person name="Wang Y."/>
            <person name="Song L."/>
            <person name="Liu G."/>
            <person name="Ding J."/>
        </authorList>
    </citation>
    <scope>NUCLEOTIDE SEQUENCE [LARGE SCALE GENOMIC DNA]</scope>
    <source>
        <strain evidence="2 3">Dalian14</strain>
    </source>
</reference>
<comment type="caution">
    <text evidence="2">The sequence shown here is derived from an EMBL/GenBank/DDBJ whole genome shotgun (WGS) entry which is preliminary data.</text>
</comment>
<evidence type="ECO:0000259" key="1">
    <source>
        <dbReference type="Pfam" id="PF07746"/>
    </source>
</evidence>
<dbReference type="NCBIfam" id="NF009918">
    <property type="entry name" value="PRK13378.1"/>
    <property type="match status" value="1"/>
</dbReference>
<dbReference type="InterPro" id="IPR036622">
    <property type="entry name" value="LigA_sf"/>
</dbReference>
<dbReference type="Gene3D" id="1.10.700.10">
    <property type="entry name" value="Dioxygenase LigAB, LigA subunit"/>
    <property type="match status" value="1"/>
</dbReference>
<dbReference type="Pfam" id="PF07746">
    <property type="entry name" value="LigA"/>
    <property type="match status" value="1"/>
</dbReference>
<keyword evidence="3" id="KW-1185">Reference proteome</keyword>
<evidence type="ECO:0000313" key="2">
    <source>
        <dbReference type="EMBL" id="KDN26402.1"/>
    </source>
</evidence>
<protein>
    <submittedName>
        <fullName evidence="2">Protocatechuate 3,4-dioxygenase</fullName>
    </submittedName>
</protein>
<evidence type="ECO:0000313" key="3">
    <source>
        <dbReference type="Proteomes" id="UP000027219"/>
    </source>
</evidence>
<proteinExistence type="predicted"/>
<dbReference type="CDD" id="cd07925">
    <property type="entry name" value="LigA_like_1"/>
    <property type="match status" value="1"/>
</dbReference>
<dbReference type="AlphaFoldDB" id="A0A066UKI9"/>
<feature type="domain" description="Extradiol ring-cleavage dioxygenase LigAB LigA subunit" evidence="1">
    <location>
        <begin position="26"/>
        <end position="111"/>
    </location>
</feature>
<gene>
    <name evidence="2" type="ORF">VFDL14_10965</name>
</gene>
<accession>A0A066UKI9</accession>
<dbReference type="Proteomes" id="UP000027219">
    <property type="component" value="Unassembled WGS sequence"/>
</dbReference>
<organism evidence="2 3">
    <name type="scientific">Vibrio fortis</name>
    <dbReference type="NCBI Taxonomy" id="212667"/>
    <lineage>
        <taxon>Bacteria</taxon>
        <taxon>Pseudomonadati</taxon>
        <taxon>Pseudomonadota</taxon>
        <taxon>Gammaproteobacteria</taxon>
        <taxon>Vibrionales</taxon>
        <taxon>Vibrionaceae</taxon>
        <taxon>Vibrio</taxon>
    </lineage>
</organism>
<dbReference type="InterPro" id="IPR011986">
    <property type="entry name" value="Xdiol_dOase_LigA"/>
</dbReference>
<dbReference type="GO" id="GO:0051213">
    <property type="term" value="F:dioxygenase activity"/>
    <property type="evidence" value="ECO:0007669"/>
    <property type="project" value="UniProtKB-KW"/>
</dbReference>
<dbReference type="STRING" id="212667.VFDL14_10965"/>